<feature type="compositionally biased region" description="Basic and acidic residues" evidence="5">
    <location>
        <begin position="651"/>
        <end position="661"/>
    </location>
</feature>
<evidence type="ECO:0000256" key="5">
    <source>
        <dbReference type="SAM" id="MobiDB-lite"/>
    </source>
</evidence>
<dbReference type="GO" id="GO:0016020">
    <property type="term" value="C:membrane"/>
    <property type="evidence" value="ECO:0007669"/>
    <property type="project" value="UniProtKB-SubCell"/>
</dbReference>
<feature type="signal peptide" evidence="7">
    <location>
        <begin position="1"/>
        <end position="19"/>
    </location>
</feature>
<dbReference type="GO" id="GO:0071944">
    <property type="term" value="C:cell periphery"/>
    <property type="evidence" value="ECO:0007669"/>
    <property type="project" value="UniProtKB-ARBA"/>
</dbReference>
<evidence type="ECO:0000256" key="2">
    <source>
        <dbReference type="ARBA" id="ARBA00022692"/>
    </source>
</evidence>
<feature type="transmembrane region" description="Helical" evidence="6">
    <location>
        <begin position="479"/>
        <end position="503"/>
    </location>
</feature>
<evidence type="ECO:0000256" key="6">
    <source>
        <dbReference type="SAM" id="Phobius"/>
    </source>
</evidence>
<evidence type="ECO:0000313" key="8">
    <source>
        <dbReference type="EMBL" id="KAF5358369.1"/>
    </source>
</evidence>
<evidence type="ECO:0000256" key="7">
    <source>
        <dbReference type="SAM" id="SignalP"/>
    </source>
</evidence>
<keyword evidence="9" id="KW-1185">Reference proteome</keyword>
<dbReference type="AlphaFoldDB" id="A0A8H5G4K9"/>
<feature type="region of interest" description="Disordered" evidence="5">
    <location>
        <begin position="444"/>
        <end position="463"/>
    </location>
</feature>
<evidence type="ECO:0000256" key="1">
    <source>
        <dbReference type="ARBA" id="ARBA00004167"/>
    </source>
</evidence>
<feature type="region of interest" description="Disordered" evidence="5">
    <location>
        <begin position="145"/>
        <end position="186"/>
    </location>
</feature>
<comment type="subcellular location">
    <subcellularLocation>
        <location evidence="1">Membrane</location>
        <topology evidence="1">Single-pass membrane protein</topology>
    </subcellularLocation>
</comment>
<feature type="region of interest" description="Disordered" evidence="5">
    <location>
        <begin position="601"/>
        <end position="688"/>
    </location>
</feature>
<dbReference type="OrthoDB" id="2576311at2759"/>
<reference evidence="8 9" key="1">
    <citation type="journal article" date="2020" name="ISME J.">
        <title>Uncovering the hidden diversity of litter-decomposition mechanisms in mushroom-forming fungi.</title>
        <authorList>
            <person name="Floudas D."/>
            <person name="Bentzer J."/>
            <person name="Ahren D."/>
            <person name="Johansson T."/>
            <person name="Persson P."/>
            <person name="Tunlid A."/>
        </authorList>
    </citation>
    <scope>NUCLEOTIDE SEQUENCE [LARGE SCALE GENOMIC DNA]</scope>
    <source>
        <strain evidence="8 9">CBS 146.42</strain>
    </source>
</reference>
<proteinExistence type="predicted"/>
<organism evidence="8 9">
    <name type="scientific">Leucocoprinus leucothites</name>
    <dbReference type="NCBI Taxonomy" id="201217"/>
    <lineage>
        <taxon>Eukaryota</taxon>
        <taxon>Fungi</taxon>
        <taxon>Dikarya</taxon>
        <taxon>Basidiomycota</taxon>
        <taxon>Agaricomycotina</taxon>
        <taxon>Agaricomycetes</taxon>
        <taxon>Agaricomycetidae</taxon>
        <taxon>Agaricales</taxon>
        <taxon>Agaricineae</taxon>
        <taxon>Agaricaceae</taxon>
        <taxon>Leucocoprinus</taxon>
    </lineage>
</organism>
<accession>A0A8H5G4K9</accession>
<dbReference type="EMBL" id="JAACJO010000005">
    <property type="protein sequence ID" value="KAF5358369.1"/>
    <property type="molecule type" value="Genomic_DNA"/>
</dbReference>
<gene>
    <name evidence="8" type="ORF">D9756_001429</name>
</gene>
<comment type="caution">
    <text evidence="8">The sequence shown here is derived from an EMBL/GenBank/DDBJ whole genome shotgun (WGS) entry which is preliminary data.</text>
</comment>
<evidence type="ECO:0000256" key="3">
    <source>
        <dbReference type="ARBA" id="ARBA00022989"/>
    </source>
</evidence>
<keyword evidence="7" id="KW-0732">Signal</keyword>
<keyword evidence="2 6" id="KW-0812">Transmembrane</keyword>
<sequence>MAIGTLFLVPLVIVARVYAQSTNIIECIPEYHQLITAIKLLVWSLHIWSQLALADPTNDADACQCNTVTYSLVQACGGCQNRSQFISFTQWANNCPQEAIVPVGQFPRAFPDAVEVLSWAELNISQTNNTFNPAAAAREAARNDLPPITSSSTSSSETASLTQSQTTPFSSPSAPASNEASDPGSGGLSSGAIAGITIGVLVVVVGILLFIFWRMLRARRRRNSMQMQGLGVAQNPFNEKANQLAFPPGHAHSRSLSDPASITTPYIYAKNSKGQDPCLVAALLQADCRNGTNVTVPKLAVNEIYPGPDPANTHDVCACNSIVYSLLCTCAACQGRFCVDWTSWTEHCAMAYLEGFPKDIPSDINVPLWAYNKITMASAPSFDMGAAIKTAITGISHFIPMLWRNGQSIPLGSETSSSRSPSYSTSEGTSAIDTGVQSIVTEASTSSGPSFTTLTPPLKSSNLSNETAADNQFGIHRSLMIVGAVVGSTAAVVMASLAVWCLLRRSRRREEMSSAASSTFYKPLVEVEIPREPIDKKHQPSWKFSPLELDITSRYPGHNGSSALDHGQSKIDLPNYLFHASPDSEHVHSPAVESSELFATVGGHSSSEGYGPDRRVSAQSSGTSARVNPFGNRRGASRGSTLLSSRPPSPVREEPQRDTDSRSASVEPITMGLDHVSSRFAENLPKYS</sequence>
<dbReference type="Proteomes" id="UP000559027">
    <property type="component" value="Unassembled WGS sequence"/>
</dbReference>
<dbReference type="PANTHER" id="PTHR15549">
    <property type="entry name" value="PAIRED IMMUNOGLOBULIN-LIKE TYPE 2 RECEPTOR"/>
    <property type="match status" value="1"/>
</dbReference>
<protein>
    <submittedName>
        <fullName evidence="8">Uncharacterized protein</fullName>
    </submittedName>
</protein>
<feature type="compositionally biased region" description="Polar residues" evidence="5">
    <location>
        <begin position="617"/>
        <end position="626"/>
    </location>
</feature>
<dbReference type="InterPro" id="IPR051694">
    <property type="entry name" value="Immunoregulatory_rcpt-like"/>
</dbReference>
<feature type="chain" id="PRO_5034218592" evidence="7">
    <location>
        <begin position="20"/>
        <end position="688"/>
    </location>
</feature>
<keyword evidence="3 6" id="KW-1133">Transmembrane helix</keyword>
<name>A0A8H5G4K9_9AGAR</name>
<feature type="transmembrane region" description="Helical" evidence="6">
    <location>
        <begin position="192"/>
        <end position="213"/>
    </location>
</feature>
<keyword evidence="4 6" id="KW-0472">Membrane</keyword>
<evidence type="ECO:0000313" key="9">
    <source>
        <dbReference type="Proteomes" id="UP000559027"/>
    </source>
</evidence>
<evidence type="ECO:0000256" key="4">
    <source>
        <dbReference type="ARBA" id="ARBA00023136"/>
    </source>
</evidence>
<feature type="compositionally biased region" description="Low complexity" evidence="5">
    <location>
        <begin position="149"/>
        <end position="181"/>
    </location>
</feature>
<feature type="compositionally biased region" description="Low complexity" evidence="5">
    <location>
        <begin position="637"/>
        <end position="646"/>
    </location>
</feature>